<dbReference type="Proteomes" id="UP000289886">
    <property type="component" value="Unassembled WGS sequence"/>
</dbReference>
<keyword evidence="2" id="KW-0472">Membrane</keyword>
<proteinExistence type="predicted"/>
<organism evidence="3 4">
    <name type="scientific">Acipenser ruthenus</name>
    <name type="common">Sterlet sturgeon</name>
    <dbReference type="NCBI Taxonomy" id="7906"/>
    <lineage>
        <taxon>Eukaryota</taxon>
        <taxon>Metazoa</taxon>
        <taxon>Chordata</taxon>
        <taxon>Craniata</taxon>
        <taxon>Vertebrata</taxon>
        <taxon>Euteleostomi</taxon>
        <taxon>Actinopterygii</taxon>
        <taxon>Chondrostei</taxon>
        <taxon>Acipenseriformes</taxon>
        <taxon>Acipenseridae</taxon>
        <taxon>Acipenser</taxon>
    </lineage>
</organism>
<feature type="compositionally biased region" description="Basic and acidic residues" evidence="1">
    <location>
        <begin position="141"/>
        <end position="151"/>
    </location>
</feature>
<evidence type="ECO:0000313" key="3">
    <source>
        <dbReference type="EMBL" id="RXM31718.1"/>
    </source>
</evidence>
<name>A0A444U974_ACIRT</name>
<accession>A0A444U974</accession>
<feature type="compositionally biased region" description="Polar residues" evidence="1">
    <location>
        <begin position="307"/>
        <end position="316"/>
    </location>
</feature>
<dbReference type="AlphaFoldDB" id="A0A444U974"/>
<keyword evidence="2" id="KW-0812">Transmembrane</keyword>
<feature type="transmembrane region" description="Helical" evidence="2">
    <location>
        <begin position="101"/>
        <end position="123"/>
    </location>
</feature>
<sequence length="485" mass="53820">MQRLRKCKTFLKKDVSEASTIALIDLVEISSLSRVDSDNVLIQFAVLIDGQPMKAVDAAAMFNRLPDLIATLNENLPYQVVKAPSAVVAISLPPLADFTGWLAAVVVLAVLCALLVPLLIFYIKKSLRGGGGGGGVPASQRESRGFKKERTGTSSVRSEVKRHLKDVEKGESENKPLPRPLPAPPRITDALSLSQPTAAPPHSCRPPLTQDSTEKKVNLQTAVSTKMNNRKGSVTKKECNCGDTFEQSAQMNETEEFPKAINIPSRFQSSVVPLPLLKSKRLTVQDSDSDEEVEVSLKKSICAPGKTLSQSRTQVSELKPFADMTDREMQRKADAERQRNKRRLREKQRQSQKTDLGETGMSQRPKAETQETNNKSTKKDEASKRKKNRKDKELAAWKRAQAQNSYGAPPMTAYPTRNGEWPWMNTPQTAFRGPLPYPWQTGPLPNTRHNAEFLSESRHGYETVPCITVEYDGKQTSTLSALNVR</sequence>
<evidence type="ECO:0000256" key="2">
    <source>
        <dbReference type="SAM" id="Phobius"/>
    </source>
</evidence>
<keyword evidence="4" id="KW-1185">Reference proteome</keyword>
<gene>
    <name evidence="3" type="ORF">EOD39_1671</name>
</gene>
<evidence type="ECO:0000256" key="1">
    <source>
        <dbReference type="SAM" id="MobiDB-lite"/>
    </source>
</evidence>
<feature type="compositionally biased region" description="Basic and acidic residues" evidence="1">
    <location>
        <begin position="158"/>
        <end position="176"/>
    </location>
</feature>
<evidence type="ECO:0000313" key="4">
    <source>
        <dbReference type="Proteomes" id="UP000289886"/>
    </source>
</evidence>
<feature type="region of interest" description="Disordered" evidence="1">
    <location>
        <begin position="129"/>
        <end position="214"/>
    </location>
</feature>
<keyword evidence="2" id="KW-1133">Transmembrane helix</keyword>
<protein>
    <submittedName>
        <fullName evidence="3">Uncharacterized protein</fullName>
    </submittedName>
</protein>
<feature type="region of interest" description="Disordered" evidence="1">
    <location>
        <begin position="306"/>
        <end position="393"/>
    </location>
</feature>
<comment type="caution">
    <text evidence="3">The sequence shown here is derived from an EMBL/GenBank/DDBJ whole genome shotgun (WGS) entry which is preliminary data.</text>
</comment>
<dbReference type="EMBL" id="SCEB01215019">
    <property type="protein sequence ID" value="RXM31718.1"/>
    <property type="molecule type" value="Genomic_DNA"/>
</dbReference>
<reference evidence="3 4" key="1">
    <citation type="submission" date="2019-01" db="EMBL/GenBank/DDBJ databases">
        <title>Draft Genome and Complete Hox-Cluster Characterization of the Sterlet Sturgeon (Acipenser ruthenus).</title>
        <authorList>
            <person name="Wei Q."/>
        </authorList>
    </citation>
    <scope>NUCLEOTIDE SEQUENCE [LARGE SCALE GENOMIC DNA]</scope>
    <source>
        <strain evidence="3">WHYD16114868_AA</strain>
        <tissue evidence="3">Blood</tissue>
    </source>
</reference>
<feature type="compositionally biased region" description="Basic and acidic residues" evidence="1">
    <location>
        <begin position="324"/>
        <end position="338"/>
    </location>
</feature>